<dbReference type="GO" id="GO:0016787">
    <property type="term" value="F:hydrolase activity"/>
    <property type="evidence" value="ECO:0007669"/>
    <property type="project" value="UniProtKB-KW"/>
</dbReference>
<keyword evidence="3" id="KW-0378">Hydrolase</keyword>
<gene>
    <name evidence="13" type="ORF">AAWM_05982</name>
</gene>
<reference evidence="13 14" key="1">
    <citation type="submission" date="2016-09" db="EMBL/GenBank/DDBJ databases">
        <title>Aspergillus awamori IFM 58123T.</title>
        <authorList>
            <person name="Kusuya Y."/>
            <person name="Shimizu M."/>
            <person name="Takahashi H."/>
            <person name="Yaguchi T."/>
        </authorList>
    </citation>
    <scope>NUCLEOTIDE SEQUENCE [LARGE SCALE GENOMIC DNA]</scope>
    <source>
        <strain evidence="13 14">IFM 58123</strain>
    </source>
</reference>
<keyword evidence="4" id="KW-0460">Magnesium</keyword>
<evidence type="ECO:0000256" key="7">
    <source>
        <dbReference type="ARBA" id="ARBA00074222"/>
    </source>
</evidence>
<comment type="catalytic activity">
    <reaction evidence="6">
        <text>adenosine 5'-phosphoramidate + H2O = NH4(+) + AMP</text>
        <dbReference type="Rhea" id="RHEA:67916"/>
        <dbReference type="ChEBI" id="CHEBI:15377"/>
        <dbReference type="ChEBI" id="CHEBI:28938"/>
        <dbReference type="ChEBI" id="CHEBI:57890"/>
        <dbReference type="ChEBI" id="CHEBI:456215"/>
    </reaction>
    <physiologicalReaction direction="left-to-right" evidence="6">
        <dbReference type="Rhea" id="RHEA:67917"/>
    </physiologicalReaction>
</comment>
<evidence type="ECO:0000256" key="11">
    <source>
        <dbReference type="PROSITE-ProRule" id="PRU00464"/>
    </source>
</evidence>
<dbReference type="InterPro" id="IPR019808">
    <property type="entry name" value="Histidine_triad_CS"/>
</dbReference>
<feature type="active site" description="Tele-AMP-histidine intermediate" evidence="9">
    <location>
        <position position="113"/>
    </location>
</feature>
<evidence type="ECO:0000256" key="3">
    <source>
        <dbReference type="ARBA" id="ARBA00022801"/>
    </source>
</evidence>
<dbReference type="FunFam" id="3.30.428.10:FF:000013">
    <property type="entry name" value="Hit family protein 1"/>
    <property type="match status" value="1"/>
</dbReference>
<evidence type="ECO:0000256" key="2">
    <source>
        <dbReference type="ARBA" id="ARBA00022741"/>
    </source>
</evidence>
<dbReference type="PANTHER" id="PTHR46648:SF1">
    <property type="entry name" value="ADENOSINE 5'-MONOPHOSPHORAMIDASE HNT1"/>
    <property type="match status" value="1"/>
</dbReference>
<evidence type="ECO:0000256" key="9">
    <source>
        <dbReference type="PIRSR" id="PIRSR601310-1"/>
    </source>
</evidence>
<dbReference type="STRING" id="105351.A0A401KV93"/>
<evidence type="ECO:0000313" key="14">
    <source>
        <dbReference type="Proteomes" id="UP000286921"/>
    </source>
</evidence>
<feature type="domain" description="HIT" evidence="12">
    <location>
        <begin position="7"/>
        <end position="126"/>
    </location>
</feature>
<dbReference type="PANTHER" id="PTHR46648">
    <property type="entry name" value="HIT FAMILY PROTEIN 1"/>
    <property type="match status" value="1"/>
</dbReference>
<dbReference type="CDD" id="cd01277">
    <property type="entry name" value="HINT_subgroup"/>
    <property type="match status" value="1"/>
</dbReference>
<evidence type="ECO:0000256" key="4">
    <source>
        <dbReference type="ARBA" id="ARBA00022842"/>
    </source>
</evidence>
<dbReference type="PRINTS" id="PR00332">
    <property type="entry name" value="HISTRIAD"/>
</dbReference>
<keyword evidence="14" id="KW-1185">Reference proteome</keyword>
<dbReference type="AlphaFoldDB" id="A0A401KV93"/>
<dbReference type="InterPro" id="IPR039384">
    <property type="entry name" value="HINT"/>
</dbReference>
<evidence type="ECO:0000259" key="12">
    <source>
        <dbReference type="PROSITE" id="PS51084"/>
    </source>
</evidence>
<comment type="similarity">
    <text evidence="5">Belongs to the HINT family.</text>
</comment>
<evidence type="ECO:0000313" key="13">
    <source>
        <dbReference type="EMBL" id="GCB23097.1"/>
    </source>
</evidence>
<comment type="caution">
    <text evidence="13">The sequence shown here is derived from an EMBL/GenBank/DDBJ whole genome shotgun (WGS) entry which is preliminary data.</text>
</comment>
<dbReference type="Pfam" id="PF01230">
    <property type="entry name" value="HIT"/>
    <property type="match status" value="1"/>
</dbReference>
<evidence type="ECO:0000256" key="10">
    <source>
        <dbReference type="PIRSR" id="PIRSR601310-3"/>
    </source>
</evidence>
<evidence type="ECO:0000256" key="5">
    <source>
        <dbReference type="ARBA" id="ARBA00025764"/>
    </source>
</evidence>
<dbReference type="Gene3D" id="3.30.428.10">
    <property type="entry name" value="HIT-like"/>
    <property type="match status" value="1"/>
</dbReference>
<proteinExistence type="inferred from homology"/>
<dbReference type="InterPro" id="IPR001310">
    <property type="entry name" value="Histidine_triad_HIT"/>
</dbReference>
<protein>
    <recommendedName>
        <fullName evidence="7">Adenosine 5'-monophosphoramidase HNT1</fullName>
    </recommendedName>
    <alternativeName>
        <fullName evidence="8">Histidine triad nucleotide-binding protein HNT1</fullName>
    </alternativeName>
</protein>
<comment type="cofactor">
    <cofactor evidence="1">
        <name>Mg(2+)</name>
        <dbReference type="ChEBI" id="CHEBI:18420"/>
    </cofactor>
</comment>
<organism evidence="13 14">
    <name type="scientific">Aspergillus awamori</name>
    <name type="common">Black koji mold</name>
    <dbReference type="NCBI Taxonomy" id="105351"/>
    <lineage>
        <taxon>Eukaryota</taxon>
        <taxon>Fungi</taxon>
        <taxon>Dikarya</taxon>
        <taxon>Ascomycota</taxon>
        <taxon>Pezizomycotina</taxon>
        <taxon>Eurotiomycetes</taxon>
        <taxon>Eurotiomycetidae</taxon>
        <taxon>Eurotiales</taxon>
        <taxon>Aspergillaceae</taxon>
        <taxon>Aspergillus</taxon>
    </lineage>
</organism>
<evidence type="ECO:0000256" key="1">
    <source>
        <dbReference type="ARBA" id="ARBA00001946"/>
    </source>
</evidence>
<sequence length="151" mass="16711">MSSAACIFCKIIKGDIPSFKLFESDKVFAFLDIQPLSRGHALVIPKFHGAKLTDIPDEDLQEILLATETDTNKSSFQIGQPVAKKIAKAAGAEDFNVLQNNGRIAHQVVDHVHFHMIPKPNEKEGLGIGWPAQESDMDKLKALFEEIKAKM</sequence>
<evidence type="ECO:0000256" key="8">
    <source>
        <dbReference type="ARBA" id="ARBA00076050"/>
    </source>
</evidence>
<keyword evidence="2" id="KW-0547">Nucleotide-binding</keyword>
<accession>A0A401KV93</accession>
<dbReference type="SUPFAM" id="SSF54197">
    <property type="entry name" value="HIT-like"/>
    <property type="match status" value="1"/>
</dbReference>
<name>A0A401KV93_ASPAW</name>
<dbReference type="InterPro" id="IPR011146">
    <property type="entry name" value="HIT-like"/>
</dbReference>
<dbReference type="EMBL" id="BDHI01000014">
    <property type="protein sequence ID" value="GCB23097.1"/>
    <property type="molecule type" value="Genomic_DNA"/>
</dbReference>
<dbReference type="GO" id="GO:0000166">
    <property type="term" value="F:nucleotide binding"/>
    <property type="evidence" value="ECO:0007669"/>
    <property type="project" value="UniProtKB-KW"/>
</dbReference>
<dbReference type="PROSITE" id="PS51084">
    <property type="entry name" value="HIT_2"/>
    <property type="match status" value="1"/>
</dbReference>
<dbReference type="InterPro" id="IPR036265">
    <property type="entry name" value="HIT-like_sf"/>
</dbReference>
<feature type="short sequence motif" description="Histidine triad motif" evidence="10 11">
    <location>
        <begin position="111"/>
        <end position="115"/>
    </location>
</feature>
<dbReference type="GO" id="GO:0009117">
    <property type="term" value="P:nucleotide metabolic process"/>
    <property type="evidence" value="ECO:0007669"/>
    <property type="project" value="TreeGrafter"/>
</dbReference>
<dbReference type="Proteomes" id="UP000286921">
    <property type="component" value="Unassembled WGS sequence"/>
</dbReference>
<dbReference type="PROSITE" id="PS00892">
    <property type="entry name" value="HIT_1"/>
    <property type="match status" value="1"/>
</dbReference>
<evidence type="ECO:0000256" key="6">
    <source>
        <dbReference type="ARBA" id="ARBA00052319"/>
    </source>
</evidence>